<dbReference type="KEGG" id="atw:C0099_07795"/>
<dbReference type="EC" id="2.7.7.7" evidence="2 18"/>
<keyword evidence="7 18" id="KW-0540">Nuclease</keyword>
<dbReference type="GO" id="GO:0003677">
    <property type="term" value="F:DNA binding"/>
    <property type="evidence" value="ECO:0007669"/>
    <property type="project" value="InterPro"/>
</dbReference>
<feature type="active site" description="Proton acceptor" evidence="15">
    <location>
        <position position="152"/>
    </location>
</feature>
<dbReference type="PANTHER" id="PTHR30231">
    <property type="entry name" value="DNA POLYMERASE III SUBUNIT EPSILON"/>
    <property type="match status" value="1"/>
</dbReference>
<dbReference type="AlphaFoldDB" id="A0A2I6S6F7"/>
<comment type="cofactor">
    <cofactor evidence="1 18">
        <name>Mn(2+)</name>
        <dbReference type="ChEBI" id="CHEBI:29035"/>
    </cofactor>
</comment>
<keyword evidence="6 18" id="KW-0235">DNA replication</keyword>
<evidence type="ECO:0000256" key="13">
    <source>
        <dbReference type="ARBA" id="ARBA00023211"/>
    </source>
</evidence>
<dbReference type="OrthoDB" id="9804290at2"/>
<comment type="function">
    <text evidence="18">DNA polymerase III is a complex, multichain enzyme responsible for most of the replicative synthesis in bacteria. The epsilon subunit contain the editing function and is a proofreading 3'-5' exonuclease.</text>
</comment>
<keyword evidence="5 18" id="KW-0548">Nucleotidyltransferase</keyword>
<keyword evidence="21" id="KW-1185">Reference proteome</keyword>
<evidence type="ECO:0000313" key="20">
    <source>
        <dbReference type="EMBL" id="AUN94842.1"/>
    </source>
</evidence>
<reference evidence="20 21" key="1">
    <citation type="submission" date="2018-01" db="EMBL/GenBank/DDBJ databases">
        <authorList>
            <person name="Fu G.-Y."/>
        </authorList>
    </citation>
    <scope>NUCLEOTIDE SEQUENCE [LARGE SCALE GENOMIC DNA]</scope>
    <source>
        <strain evidence="20 21">SY39</strain>
    </source>
</reference>
<evidence type="ECO:0000256" key="7">
    <source>
        <dbReference type="ARBA" id="ARBA00022722"/>
    </source>
</evidence>
<dbReference type="GO" id="GO:0046872">
    <property type="term" value="F:metal ion binding"/>
    <property type="evidence" value="ECO:0007669"/>
    <property type="project" value="UniProtKB-KW"/>
</dbReference>
<evidence type="ECO:0000256" key="10">
    <source>
        <dbReference type="ARBA" id="ARBA00022839"/>
    </source>
</evidence>
<comment type="cofactor">
    <cofactor evidence="17">
        <name>Mg(2+)</name>
        <dbReference type="ChEBI" id="CHEBI:18420"/>
    </cofactor>
    <cofactor evidence="17">
        <name>Mn(2+)</name>
        <dbReference type="ChEBI" id="CHEBI:29035"/>
    </cofactor>
    <text evidence="17">Binds 2 divalent metal cations. Magnesium or manganese.</text>
</comment>
<evidence type="ECO:0000256" key="9">
    <source>
        <dbReference type="ARBA" id="ARBA00022801"/>
    </source>
</evidence>
<dbReference type="CDD" id="cd06131">
    <property type="entry name" value="DNA_pol_III_epsilon_Ecoli_like"/>
    <property type="match status" value="1"/>
</dbReference>
<proteinExistence type="predicted"/>
<dbReference type="Proteomes" id="UP000242205">
    <property type="component" value="Chromosome"/>
</dbReference>
<dbReference type="InterPro" id="IPR013520">
    <property type="entry name" value="Ribonucl_H"/>
</dbReference>
<dbReference type="Pfam" id="PF00929">
    <property type="entry name" value="RNase_T"/>
    <property type="match status" value="1"/>
</dbReference>
<evidence type="ECO:0000256" key="5">
    <source>
        <dbReference type="ARBA" id="ARBA00022695"/>
    </source>
</evidence>
<dbReference type="RefSeq" id="WP_102246908.1">
    <property type="nucleotide sequence ID" value="NZ_CP025682.1"/>
</dbReference>
<evidence type="ECO:0000256" key="15">
    <source>
        <dbReference type="PIRSR" id="PIRSR606309-1"/>
    </source>
</evidence>
<feature type="binding site" evidence="17">
    <location>
        <position position="9"/>
    </location>
    <ligand>
        <name>a divalent metal cation</name>
        <dbReference type="ChEBI" id="CHEBI:60240"/>
        <label>1</label>
        <note>catalytic</note>
    </ligand>
</feature>
<comment type="catalytic activity">
    <reaction evidence="14 18">
        <text>DNA(n) + a 2'-deoxyribonucleoside 5'-triphosphate = DNA(n+1) + diphosphate</text>
        <dbReference type="Rhea" id="RHEA:22508"/>
        <dbReference type="Rhea" id="RHEA-COMP:17339"/>
        <dbReference type="Rhea" id="RHEA-COMP:17340"/>
        <dbReference type="ChEBI" id="CHEBI:33019"/>
        <dbReference type="ChEBI" id="CHEBI:61560"/>
        <dbReference type="ChEBI" id="CHEBI:173112"/>
        <dbReference type="EC" id="2.7.7.7"/>
    </reaction>
</comment>
<protein>
    <recommendedName>
        <fullName evidence="3 18">DNA polymerase III subunit epsilon</fullName>
        <ecNumber evidence="2 18">2.7.7.7</ecNumber>
    </recommendedName>
</protein>
<sequence>MRQIVLDTETTGLDWRNGHRVIEIGCVELVNRSLTGRHFHVYLNPEREIDAEAEAVHGISLDFLTDKPKFEAIAADFEAFVAGAELLIHNASFDVGFLNAELSRCGRGNVASFCHGVIDTLRLAKEQNPGKKASLDALCERYDIDNGHRTLHGALLDAEILAEVYLAMTRGQETLAITLEEPSNGADMPARSVAPDRPRLKVLRANDAERAAHAAVLADIEKAAGHCLWLAKVQAASEAESP</sequence>
<keyword evidence="11 17" id="KW-0460">Magnesium</keyword>
<accession>A0A2I6S6F7</accession>
<dbReference type="InterPro" id="IPR006054">
    <property type="entry name" value="DnaQ"/>
</dbReference>
<evidence type="ECO:0000313" key="21">
    <source>
        <dbReference type="Proteomes" id="UP000242205"/>
    </source>
</evidence>
<dbReference type="GO" id="GO:0008408">
    <property type="term" value="F:3'-5' exonuclease activity"/>
    <property type="evidence" value="ECO:0007669"/>
    <property type="project" value="TreeGrafter"/>
</dbReference>
<dbReference type="Gene3D" id="3.30.420.10">
    <property type="entry name" value="Ribonuclease H-like superfamily/Ribonuclease H"/>
    <property type="match status" value="1"/>
</dbReference>
<keyword evidence="4 18" id="KW-0808">Transferase</keyword>
<dbReference type="GO" id="GO:0003887">
    <property type="term" value="F:DNA-directed DNA polymerase activity"/>
    <property type="evidence" value="ECO:0007669"/>
    <property type="project" value="UniProtKB-KW"/>
</dbReference>
<dbReference type="InterPro" id="IPR006309">
    <property type="entry name" value="DnaQ_proteo"/>
</dbReference>
<dbReference type="NCBIfam" id="TIGR01406">
    <property type="entry name" value="dnaQ_proteo"/>
    <property type="match status" value="1"/>
</dbReference>
<dbReference type="FunFam" id="3.30.420.10:FF:000012">
    <property type="entry name" value="DNA polymerase III subunit epsilon"/>
    <property type="match status" value="1"/>
</dbReference>
<organism evidence="20 21">
    <name type="scientific">Pseudazoarcus pumilus</name>
    <dbReference type="NCBI Taxonomy" id="2067960"/>
    <lineage>
        <taxon>Bacteria</taxon>
        <taxon>Pseudomonadati</taxon>
        <taxon>Pseudomonadota</taxon>
        <taxon>Betaproteobacteria</taxon>
        <taxon>Rhodocyclales</taxon>
        <taxon>Zoogloeaceae</taxon>
        <taxon>Pseudazoarcus</taxon>
    </lineage>
</organism>
<evidence type="ECO:0000256" key="3">
    <source>
        <dbReference type="ARBA" id="ARBA00020352"/>
    </source>
</evidence>
<dbReference type="SUPFAM" id="SSF53098">
    <property type="entry name" value="Ribonuclease H-like"/>
    <property type="match status" value="1"/>
</dbReference>
<evidence type="ECO:0000256" key="12">
    <source>
        <dbReference type="ARBA" id="ARBA00022932"/>
    </source>
</evidence>
<evidence type="ECO:0000256" key="8">
    <source>
        <dbReference type="ARBA" id="ARBA00022723"/>
    </source>
</evidence>
<feature type="binding site" evidence="16">
    <location>
        <position position="9"/>
    </location>
    <ligand>
        <name>substrate</name>
    </ligand>
</feature>
<evidence type="ECO:0000256" key="17">
    <source>
        <dbReference type="PIRSR" id="PIRSR606309-3"/>
    </source>
</evidence>
<evidence type="ECO:0000256" key="18">
    <source>
        <dbReference type="RuleBase" id="RU364087"/>
    </source>
</evidence>
<evidence type="ECO:0000256" key="4">
    <source>
        <dbReference type="ARBA" id="ARBA00022679"/>
    </source>
</evidence>
<dbReference type="GO" id="GO:0005829">
    <property type="term" value="C:cytosol"/>
    <property type="evidence" value="ECO:0007669"/>
    <property type="project" value="TreeGrafter"/>
</dbReference>
<keyword evidence="9 18" id="KW-0378">Hydrolase</keyword>
<dbReference type="SMART" id="SM00479">
    <property type="entry name" value="EXOIII"/>
    <property type="match status" value="1"/>
</dbReference>
<dbReference type="InterPro" id="IPR036397">
    <property type="entry name" value="RNaseH_sf"/>
</dbReference>
<feature type="binding site" evidence="17">
    <location>
        <position position="7"/>
    </location>
    <ligand>
        <name>a divalent metal cation</name>
        <dbReference type="ChEBI" id="CHEBI:60240"/>
        <label>1</label>
        <note>catalytic</note>
    </ligand>
</feature>
<keyword evidence="12 18" id="KW-0239">DNA-directed DNA polymerase</keyword>
<evidence type="ECO:0000259" key="19">
    <source>
        <dbReference type="SMART" id="SM00479"/>
    </source>
</evidence>
<evidence type="ECO:0000256" key="6">
    <source>
        <dbReference type="ARBA" id="ARBA00022705"/>
    </source>
</evidence>
<evidence type="ECO:0000256" key="16">
    <source>
        <dbReference type="PIRSR" id="PIRSR606309-2"/>
    </source>
</evidence>
<evidence type="ECO:0000256" key="14">
    <source>
        <dbReference type="ARBA" id="ARBA00049244"/>
    </source>
</evidence>
<dbReference type="EMBL" id="CP025682">
    <property type="protein sequence ID" value="AUN94842.1"/>
    <property type="molecule type" value="Genomic_DNA"/>
</dbReference>
<evidence type="ECO:0000256" key="2">
    <source>
        <dbReference type="ARBA" id="ARBA00012417"/>
    </source>
</evidence>
<keyword evidence="10 18" id="KW-0269">Exonuclease</keyword>
<feature type="binding site" evidence="16">
    <location>
        <position position="57"/>
    </location>
    <ligand>
        <name>substrate</name>
    </ligand>
</feature>
<keyword evidence="13 17" id="KW-0464">Manganese</keyword>
<evidence type="ECO:0000256" key="11">
    <source>
        <dbReference type="ARBA" id="ARBA00022842"/>
    </source>
</evidence>
<dbReference type="NCBIfam" id="NF004316">
    <property type="entry name" value="PRK05711.1"/>
    <property type="match status" value="1"/>
</dbReference>
<feature type="binding site" evidence="16">
    <location>
        <position position="52"/>
    </location>
    <ligand>
        <name>substrate</name>
    </ligand>
</feature>
<dbReference type="GO" id="GO:0045004">
    <property type="term" value="P:DNA replication proofreading"/>
    <property type="evidence" value="ECO:0007669"/>
    <property type="project" value="TreeGrafter"/>
</dbReference>
<dbReference type="NCBIfam" id="TIGR00573">
    <property type="entry name" value="dnaq"/>
    <property type="match status" value="1"/>
</dbReference>
<feature type="binding site" evidence="16">
    <location>
        <position position="157"/>
    </location>
    <ligand>
        <name>substrate</name>
    </ligand>
</feature>
<name>A0A2I6S6F7_9RHOO</name>
<feature type="domain" description="Exonuclease" evidence="19">
    <location>
        <begin position="2"/>
        <end position="174"/>
    </location>
</feature>
<keyword evidence="8 17" id="KW-0479">Metal-binding</keyword>
<comment type="subunit">
    <text evidence="18">DNA polymerase III contains a core (composed of alpha, epsilon and theta chains) that associates with a tau subunit. This core dimerizes to form the POLIII' complex. PolIII' associates with the gamma complex (composed of gamma, delta, delta', psi and chi chains) and with the beta chain to form the complete DNA polymerase III complex.</text>
</comment>
<dbReference type="PANTHER" id="PTHR30231:SF41">
    <property type="entry name" value="DNA POLYMERASE III SUBUNIT EPSILON"/>
    <property type="match status" value="1"/>
</dbReference>
<gene>
    <name evidence="18" type="primary">dnaQ</name>
    <name evidence="20" type="ORF">C0099_07795</name>
</gene>
<dbReference type="InterPro" id="IPR012337">
    <property type="entry name" value="RNaseH-like_sf"/>
</dbReference>
<evidence type="ECO:0000256" key="1">
    <source>
        <dbReference type="ARBA" id="ARBA00001936"/>
    </source>
</evidence>
<feature type="binding site" evidence="17">
    <location>
        <position position="157"/>
    </location>
    <ligand>
        <name>a divalent metal cation</name>
        <dbReference type="ChEBI" id="CHEBI:60240"/>
        <label>1</label>
        <note>catalytic</note>
    </ligand>
</feature>
<feature type="binding site" evidence="16">
    <location>
        <position position="7"/>
    </location>
    <ligand>
        <name>substrate</name>
    </ligand>
</feature>